<dbReference type="AlphaFoldDB" id="A0A1I5WMU9"/>
<feature type="signal peptide" evidence="1">
    <location>
        <begin position="1"/>
        <end position="20"/>
    </location>
</feature>
<dbReference type="SMART" id="SM00867">
    <property type="entry name" value="YceI"/>
    <property type="match status" value="1"/>
</dbReference>
<dbReference type="PANTHER" id="PTHR34406">
    <property type="entry name" value="PROTEIN YCEI"/>
    <property type="match status" value="1"/>
</dbReference>
<evidence type="ECO:0000259" key="2">
    <source>
        <dbReference type="SMART" id="SM00867"/>
    </source>
</evidence>
<dbReference type="EMBL" id="FOXV01000002">
    <property type="protein sequence ID" value="SFQ20901.1"/>
    <property type="molecule type" value="Genomic_DNA"/>
</dbReference>
<feature type="chain" id="PRO_5017365872" evidence="1">
    <location>
        <begin position="21"/>
        <end position="195"/>
    </location>
</feature>
<keyword evidence="4" id="KW-1185">Reference proteome</keyword>
<keyword evidence="1" id="KW-0732">Signal</keyword>
<dbReference type="RefSeq" id="WP_245760183.1">
    <property type="nucleotide sequence ID" value="NZ_FOXV01000002.1"/>
</dbReference>
<dbReference type="InterPro" id="IPR007372">
    <property type="entry name" value="Lipid/polyisoprenoid-bd_YceI"/>
</dbReference>
<dbReference type="Gene3D" id="2.40.128.110">
    <property type="entry name" value="Lipid/polyisoprenoid-binding, YceI-like"/>
    <property type="match status" value="1"/>
</dbReference>
<organism evidence="3 4">
    <name type="scientific">Roseivivax halotolerans</name>
    <dbReference type="NCBI Taxonomy" id="93684"/>
    <lineage>
        <taxon>Bacteria</taxon>
        <taxon>Pseudomonadati</taxon>
        <taxon>Pseudomonadota</taxon>
        <taxon>Alphaproteobacteria</taxon>
        <taxon>Rhodobacterales</taxon>
        <taxon>Roseobacteraceae</taxon>
        <taxon>Roseivivax</taxon>
    </lineage>
</organism>
<evidence type="ECO:0000256" key="1">
    <source>
        <dbReference type="SAM" id="SignalP"/>
    </source>
</evidence>
<dbReference type="PANTHER" id="PTHR34406:SF1">
    <property type="entry name" value="PROTEIN YCEI"/>
    <property type="match status" value="1"/>
</dbReference>
<dbReference type="InterPro" id="IPR036761">
    <property type="entry name" value="TTHA0802/YceI-like_sf"/>
</dbReference>
<evidence type="ECO:0000313" key="4">
    <source>
        <dbReference type="Proteomes" id="UP000243106"/>
    </source>
</evidence>
<name>A0A1I5WMU9_9RHOB</name>
<gene>
    <name evidence="3" type="ORF">SAMN05421853_102443</name>
</gene>
<evidence type="ECO:0000313" key="3">
    <source>
        <dbReference type="EMBL" id="SFQ20901.1"/>
    </source>
</evidence>
<proteinExistence type="predicted"/>
<protein>
    <submittedName>
        <fullName evidence="3">Polyisoprenoid-binding protein YceI</fullName>
    </submittedName>
</protein>
<reference evidence="4" key="1">
    <citation type="submission" date="2016-10" db="EMBL/GenBank/DDBJ databases">
        <authorList>
            <person name="Varghese N."/>
            <person name="Submissions S."/>
        </authorList>
    </citation>
    <scope>NUCLEOTIDE SEQUENCE [LARGE SCALE GENOMIC DNA]</scope>
    <source>
        <strain evidence="4">JCM 10271</strain>
    </source>
</reference>
<dbReference type="SUPFAM" id="SSF101874">
    <property type="entry name" value="YceI-like"/>
    <property type="match status" value="1"/>
</dbReference>
<dbReference type="Pfam" id="PF04264">
    <property type="entry name" value="YceI"/>
    <property type="match status" value="1"/>
</dbReference>
<dbReference type="Proteomes" id="UP000243106">
    <property type="component" value="Unassembled WGS sequence"/>
</dbReference>
<accession>A0A1I5WMU9</accession>
<dbReference type="STRING" id="93684.SAMN05421853_102443"/>
<sequence length="195" mass="21116">MMRRALVSTLLIAAPTLAQAEPARYELDPAHTTVAFLIDHVGYAATLGLFGEVAGTFTYDMETQELSDVEVTVQTGSLETMNDARDEHVRSGDFLAVNDHPEMVFTADSGTPSSDTEGEVAGELTLLGQTNPLVLDVTLNKAEEYPFGHGRFVLGLTVRGSLNRSDWGMTYGVDNGLVGDEVTLIIETEAMRMDE</sequence>
<feature type="domain" description="Lipid/polyisoprenoid-binding YceI-like" evidence="2">
    <location>
        <begin position="24"/>
        <end position="191"/>
    </location>
</feature>